<dbReference type="PROSITE" id="PS50005">
    <property type="entry name" value="TPR"/>
    <property type="match status" value="2"/>
</dbReference>
<keyword evidence="2 3" id="KW-0802">TPR repeat</keyword>
<feature type="chain" id="PRO_5020955563" evidence="4">
    <location>
        <begin position="23"/>
        <end position="722"/>
    </location>
</feature>
<dbReference type="InterPro" id="IPR036280">
    <property type="entry name" value="Multihaem_cyt_sf"/>
</dbReference>
<evidence type="ECO:0000259" key="5">
    <source>
        <dbReference type="Pfam" id="PF13435"/>
    </source>
</evidence>
<dbReference type="InterPro" id="IPR011990">
    <property type="entry name" value="TPR-like_helical_dom_sf"/>
</dbReference>
<reference evidence="6 7" key="1">
    <citation type="submission" date="2019-03" db="EMBL/GenBank/DDBJ databases">
        <title>Genomic Encyclopedia of Type Strains, Phase IV (KMG-IV): sequencing the most valuable type-strain genomes for metagenomic binning, comparative biology and taxonomic classification.</title>
        <authorList>
            <person name="Goeker M."/>
        </authorList>
    </citation>
    <scope>NUCLEOTIDE SEQUENCE [LARGE SCALE GENOMIC DNA]</scope>
    <source>
        <strain evidence="6 7">DSM 103428</strain>
    </source>
</reference>
<dbReference type="PANTHER" id="PTHR45586:SF1">
    <property type="entry name" value="LIPOPOLYSACCHARIDE ASSEMBLY PROTEIN B"/>
    <property type="match status" value="1"/>
</dbReference>
<dbReference type="InterPro" id="IPR051012">
    <property type="entry name" value="CellSynth/LPSAsmb/PSIAsmb"/>
</dbReference>
<proteinExistence type="predicted"/>
<sequence length="722" mass="80806">MKLARIAAFLFAAMTVAGLAGSKVKSHPVLAQATSSYSDKVNKTYTYPFGKDKISAPGNAVSVDNQFIPPGAFISAEYCGHCHAEAYKQWRQSLHSNSFRTPFYRKSVNLLINTKGIAYARHCDSCHNPAGLLAGALDPAANMDRSFEDDGVTCTTCHSVQKLQPLTGNGSYVMGIPATIVDAQGKPIPGEVPYAEILANTDRHSEAVMKDFYRSAKFCAACHKANFPASLNEYKWIRAFTTYDEWQTSKFSKQNPLVFYTADYTPCQGCHMKRTQISVPDYGAKNGMLASHRWLAGNTAVPFYYGDDEQLQKTEAFLRSGNYLNVDIFAIKEASGPSLIAPLGTVPFQLPANETIQVYIVVQNKNIGHSLVPEVRDLYEAWVQFSVSDASGSILYRSGYLRPDGTLDPGAHSFTNRPVNLHGDFVDNHQVWGIHSVAYDNTIQPGRSALVRYEFRIPAAVKGPLTITARVNYRHLRQSYLNNVFGPDHPDYPVVEMASKTRTLNIGENSPQTATPQDNPEWMRWNNLGIALLDEEQYADSIHAFEQVLRLRPDYDDGMINVALTYIQWEKYADARAPLEHALALHPSNARALYYLAIVERREDHPEAEIADLQQVVAQFPEARDARRELGIAYYQAHQPREAVKQFEALQSIDPDDLTAHYNLAVLYRRLGMNSKASEQAALYATKRIDPGAPTYSLDYLRKHPEISTESVPWHVHREMQP</sequence>
<dbReference type="Gene3D" id="1.10.1130.10">
    <property type="entry name" value="Flavocytochrome C3, Chain A"/>
    <property type="match status" value="1"/>
</dbReference>
<dbReference type="Gene3D" id="1.25.40.10">
    <property type="entry name" value="Tetratricopeptide repeat domain"/>
    <property type="match status" value="1"/>
</dbReference>
<evidence type="ECO:0000256" key="2">
    <source>
        <dbReference type="ARBA" id="ARBA00022803"/>
    </source>
</evidence>
<dbReference type="Pfam" id="PF13435">
    <property type="entry name" value="Cytochrome_C554"/>
    <property type="match status" value="1"/>
</dbReference>
<evidence type="ECO:0000256" key="4">
    <source>
        <dbReference type="SAM" id="SignalP"/>
    </source>
</evidence>
<dbReference type="SUPFAM" id="SSF48452">
    <property type="entry name" value="TPR-like"/>
    <property type="match status" value="1"/>
</dbReference>
<evidence type="ECO:0000256" key="1">
    <source>
        <dbReference type="ARBA" id="ARBA00022737"/>
    </source>
</evidence>
<feature type="repeat" description="TPR" evidence="3">
    <location>
        <begin position="624"/>
        <end position="657"/>
    </location>
</feature>
<evidence type="ECO:0000256" key="3">
    <source>
        <dbReference type="PROSITE-ProRule" id="PRU00339"/>
    </source>
</evidence>
<dbReference type="InterPro" id="IPR019734">
    <property type="entry name" value="TPR_rpt"/>
</dbReference>
<feature type="domain" description="Cytochrome c-552/4" evidence="5">
    <location>
        <begin position="79"/>
        <end position="159"/>
    </location>
</feature>
<name>A0A4R1L136_9BACT</name>
<dbReference type="OrthoDB" id="9814800at2"/>
<dbReference type="Pfam" id="PF13181">
    <property type="entry name" value="TPR_8"/>
    <property type="match status" value="1"/>
</dbReference>
<dbReference type="InterPro" id="IPR023155">
    <property type="entry name" value="Cyt_c-552/4"/>
</dbReference>
<dbReference type="SUPFAM" id="SSF48695">
    <property type="entry name" value="Multiheme cytochromes"/>
    <property type="match status" value="1"/>
</dbReference>
<dbReference type="Proteomes" id="UP000295210">
    <property type="component" value="Unassembled WGS sequence"/>
</dbReference>
<dbReference type="SMART" id="SM00028">
    <property type="entry name" value="TPR"/>
    <property type="match status" value="4"/>
</dbReference>
<keyword evidence="1" id="KW-0677">Repeat</keyword>
<accession>A0A4R1L136</accession>
<feature type="signal peptide" evidence="4">
    <location>
        <begin position="1"/>
        <end position="22"/>
    </location>
</feature>
<keyword evidence="7" id="KW-1185">Reference proteome</keyword>
<comment type="caution">
    <text evidence="6">The sequence shown here is derived from an EMBL/GenBank/DDBJ whole genome shotgun (WGS) entry which is preliminary data.</text>
</comment>
<feature type="repeat" description="TPR" evidence="3">
    <location>
        <begin position="522"/>
        <end position="555"/>
    </location>
</feature>
<evidence type="ECO:0000313" key="6">
    <source>
        <dbReference type="EMBL" id="TCK71648.1"/>
    </source>
</evidence>
<gene>
    <name evidence="6" type="ORF">C7378_2930</name>
</gene>
<keyword evidence="4" id="KW-0732">Signal</keyword>
<dbReference type="RefSeq" id="WP_131998262.1">
    <property type="nucleotide sequence ID" value="NZ_SMGK01000005.1"/>
</dbReference>
<protein>
    <submittedName>
        <fullName evidence="6">Tetratricopeptide repeat protein</fullName>
    </submittedName>
</protein>
<dbReference type="PANTHER" id="PTHR45586">
    <property type="entry name" value="TPR REPEAT-CONTAINING PROTEIN PA4667"/>
    <property type="match status" value="1"/>
</dbReference>
<dbReference type="EMBL" id="SMGK01000005">
    <property type="protein sequence ID" value="TCK71648.1"/>
    <property type="molecule type" value="Genomic_DNA"/>
</dbReference>
<dbReference type="AlphaFoldDB" id="A0A4R1L136"/>
<dbReference type="Pfam" id="PF13432">
    <property type="entry name" value="TPR_16"/>
    <property type="match status" value="2"/>
</dbReference>
<evidence type="ECO:0000313" key="7">
    <source>
        <dbReference type="Proteomes" id="UP000295210"/>
    </source>
</evidence>
<organism evidence="6 7">
    <name type="scientific">Acidipila rosea</name>
    <dbReference type="NCBI Taxonomy" id="768535"/>
    <lineage>
        <taxon>Bacteria</taxon>
        <taxon>Pseudomonadati</taxon>
        <taxon>Acidobacteriota</taxon>
        <taxon>Terriglobia</taxon>
        <taxon>Terriglobales</taxon>
        <taxon>Acidobacteriaceae</taxon>
        <taxon>Acidipila</taxon>
    </lineage>
</organism>